<reference evidence="1 2" key="1">
    <citation type="submission" date="2015-03" db="EMBL/GenBank/DDBJ databases">
        <title>Genome sequencing of Methylobacterium variabile DSM 16961.</title>
        <authorList>
            <person name="Chaudhry V."/>
            <person name="Patil P.B."/>
        </authorList>
    </citation>
    <scope>NUCLEOTIDE SEQUENCE [LARGE SCALE GENOMIC DNA]</scope>
    <source>
        <strain evidence="1 2">DSM 16961</strain>
    </source>
</reference>
<organism evidence="1 2">
    <name type="scientific">Methylobacterium variabile</name>
    <dbReference type="NCBI Taxonomy" id="298794"/>
    <lineage>
        <taxon>Bacteria</taxon>
        <taxon>Pseudomonadati</taxon>
        <taxon>Pseudomonadota</taxon>
        <taxon>Alphaproteobacteria</taxon>
        <taxon>Hyphomicrobiales</taxon>
        <taxon>Methylobacteriaceae</taxon>
        <taxon>Methylobacterium</taxon>
    </lineage>
</organism>
<dbReference type="InterPro" id="IPR025644">
    <property type="entry name" value="DUF4344"/>
</dbReference>
<proteinExistence type="predicted"/>
<dbReference type="AlphaFoldDB" id="A0A0J6SR87"/>
<dbReference type="PATRIC" id="fig|298794.3.peg.379"/>
<protein>
    <submittedName>
        <fullName evidence="1">Uncharacterized protein</fullName>
    </submittedName>
</protein>
<dbReference type="Pfam" id="PF14247">
    <property type="entry name" value="DUF4344"/>
    <property type="match status" value="1"/>
</dbReference>
<keyword evidence="2" id="KW-1185">Reference proteome</keyword>
<comment type="caution">
    <text evidence="1">The sequence shown here is derived from an EMBL/GenBank/DDBJ whole genome shotgun (WGS) entry which is preliminary data.</text>
</comment>
<dbReference type="EMBL" id="LABY01000110">
    <property type="protein sequence ID" value="KMO35888.1"/>
    <property type="molecule type" value="Genomic_DNA"/>
</dbReference>
<evidence type="ECO:0000313" key="2">
    <source>
        <dbReference type="Proteomes" id="UP000035955"/>
    </source>
</evidence>
<evidence type="ECO:0000313" key="1">
    <source>
        <dbReference type="EMBL" id="KMO35888.1"/>
    </source>
</evidence>
<name>A0A0J6SR87_9HYPH</name>
<accession>A0A0J6SR87</accession>
<dbReference type="Proteomes" id="UP000035955">
    <property type="component" value="Unassembled WGS sequence"/>
</dbReference>
<gene>
    <name evidence="1" type="ORF">VQ02_16515</name>
</gene>
<sequence length="262" mass="29853">MTCVPTYASSARSARARIAVSYVPPSDPAHREIYRMLQRQRVLERLGEVIRLVRLPHRLTFRMKGCGGEPNAWYDPESYSVTMCYEMVAAIVNLAPRTRSPAGVTRDQAIRGPVAQILLHETSHALFHLLRVPIFGREEDAADQLASLILLQLAPARARAVVNGSGYFFATLGRQEPMEKGRFADVHGLSWQRFYNLVCLAYGWNPHRYGDIVAKGYLPQERAERCGEETEQVSHAFERLIVPHLRVRPHRGVNLRRAWRSR</sequence>